<dbReference type="Pfam" id="PF08668">
    <property type="entry name" value="HDOD"/>
    <property type="match status" value="1"/>
</dbReference>
<feature type="domain" description="EAL" evidence="1">
    <location>
        <begin position="1"/>
        <end position="219"/>
    </location>
</feature>
<gene>
    <name evidence="3" type="ORF">G3574_01425</name>
</gene>
<dbReference type="InterPro" id="IPR013976">
    <property type="entry name" value="HDOD"/>
</dbReference>
<dbReference type="PANTHER" id="PTHR33525:SF4">
    <property type="entry name" value="CYCLIC DI-GMP PHOSPHODIESTERASE CDGJ"/>
    <property type="match status" value="1"/>
</dbReference>
<comment type="caution">
    <text evidence="3">The sequence shown here is derived from an EMBL/GenBank/DDBJ whole genome shotgun (WGS) entry which is preliminary data.</text>
</comment>
<reference evidence="3 4" key="1">
    <citation type="submission" date="2020-02" db="EMBL/GenBank/DDBJ databases">
        <authorList>
            <person name="Kim M.K."/>
        </authorList>
    </citation>
    <scope>NUCLEOTIDE SEQUENCE [LARGE SCALE GENOMIC DNA]</scope>
    <source>
        <strain evidence="3 4">17J57-3</strain>
    </source>
</reference>
<dbReference type="AlphaFoldDB" id="A0A6B3SFQ3"/>
<dbReference type="SMART" id="SM00052">
    <property type="entry name" value="EAL"/>
    <property type="match status" value="1"/>
</dbReference>
<dbReference type="InterPro" id="IPR014408">
    <property type="entry name" value="dGMP_Pdiesterase_EAL/HD-GYP"/>
</dbReference>
<dbReference type="Proteomes" id="UP000482155">
    <property type="component" value="Unassembled WGS sequence"/>
</dbReference>
<protein>
    <submittedName>
        <fullName evidence="3">EAL domain-containing protein</fullName>
    </submittedName>
</protein>
<dbReference type="PANTHER" id="PTHR33525">
    <property type="match status" value="1"/>
</dbReference>
<dbReference type="EMBL" id="JAAIVB010000008">
    <property type="protein sequence ID" value="NEX59727.1"/>
    <property type="molecule type" value="Genomic_DNA"/>
</dbReference>
<proteinExistence type="predicted"/>
<dbReference type="SUPFAM" id="SSF109604">
    <property type="entry name" value="HD-domain/PDEase-like"/>
    <property type="match status" value="1"/>
</dbReference>
<dbReference type="PIRSF" id="PIRSF003180">
    <property type="entry name" value="DiGMPpdiest_YuxH"/>
    <property type="match status" value="1"/>
</dbReference>
<evidence type="ECO:0000259" key="2">
    <source>
        <dbReference type="PROSITE" id="PS51833"/>
    </source>
</evidence>
<dbReference type="Pfam" id="PF00563">
    <property type="entry name" value="EAL"/>
    <property type="match status" value="1"/>
</dbReference>
<dbReference type="Gene3D" id="1.10.3210.10">
    <property type="entry name" value="Hypothetical protein af1432"/>
    <property type="match status" value="1"/>
</dbReference>
<dbReference type="CDD" id="cd01948">
    <property type="entry name" value="EAL"/>
    <property type="match status" value="1"/>
</dbReference>
<evidence type="ECO:0000313" key="4">
    <source>
        <dbReference type="Proteomes" id="UP000482155"/>
    </source>
</evidence>
<dbReference type="RefSeq" id="WP_163960151.1">
    <property type="nucleotide sequence ID" value="NZ_JAAIVB010000008.1"/>
</dbReference>
<dbReference type="InterPro" id="IPR001633">
    <property type="entry name" value="EAL_dom"/>
</dbReference>
<sequence>MSHSMQEAVMQSPRAKDFFLARQPILNRDQGLVAYELLFRRADTSTAGVIDDLSATAAVISHAAELGIENVIGDSLGFVNIDSTVLMSDFVGILPAKYVVLEILETVEVTDAVVARVAELKDAGYSFALDDVIGETAGMERLLPYVDIIKVDLMGMSDSELISLSKRFRAFNKKLLAEKVETVEQFNLCLELGFEFFQGYYFAKPVVLTGKKLSPSQLALLRVMGMINSDSENVDIERAIKQDAALGLNLLKMVNSPAFCSTQRIGTVGQALILMGRRQLQRWLQILLYTDAYTKPGVKSPLLVLATTRGKLLELLAQKLKQGSRGISEVAFTVGIMSLMDTLFGMPMPKILEQMPVNENVACALLDRSGWLGELLNFAEQLERADSGMLALLSELEAFALSIDDLREIQMQAFEWSDQVVRET</sequence>
<dbReference type="PROSITE" id="PS51833">
    <property type="entry name" value="HDOD"/>
    <property type="match status" value="1"/>
</dbReference>
<dbReference type="PROSITE" id="PS50883">
    <property type="entry name" value="EAL"/>
    <property type="match status" value="1"/>
</dbReference>
<dbReference type="Gene3D" id="3.20.20.450">
    <property type="entry name" value="EAL domain"/>
    <property type="match status" value="1"/>
</dbReference>
<evidence type="ECO:0000313" key="3">
    <source>
        <dbReference type="EMBL" id="NEX59727.1"/>
    </source>
</evidence>
<evidence type="ECO:0000259" key="1">
    <source>
        <dbReference type="PROSITE" id="PS50883"/>
    </source>
</evidence>
<feature type="domain" description="HDOD" evidence="2">
    <location>
        <begin position="213"/>
        <end position="403"/>
    </location>
</feature>
<accession>A0A6B3SFQ3</accession>
<keyword evidence="4" id="KW-1185">Reference proteome</keyword>
<dbReference type="InterPro" id="IPR035919">
    <property type="entry name" value="EAL_sf"/>
</dbReference>
<organism evidence="3 4">
    <name type="scientific">Noviherbaspirillum galbum</name>
    <dbReference type="NCBI Taxonomy" id="2709383"/>
    <lineage>
        <taxon>Bacteria</taxon>
        <taxon>Pseudomonadati</taxon>
        <taxon>Pseudomonadota</taxon>
        <taxon>Betaproteobacteria</taxon>
        <taxon>Burkholderiales</taxon>
        <taxon>Oxalobacteraceae</taxon>
        <taxon>Noviherbaspirillum</taxon>
    </lineage>
</organism>
<dbReference type="InterPro" id="IPR052340">
    <property type="entry name" value="RNase_Y/CdgJ"/>
</dbReference>
<name>A0A6B3SFQ3_9BURK</name>
<dbReference type="SUPFAM" id="SSF141868">
    <property type="entry name" value="EAL domain-like"/>
    <property type="match status" value="1"/>
</dbReference>